<reference evidence="1" key="1">
    <citation type="submission" date="2013-05" db="EMBL/GenBank/DDBJ databases">
        <authorList>
            <person name="Yim A.K.Y."/>
            <person name="Chan T.F."/>
            <person name="Ji K.M."/>
            <person name="Liu X.Y."/>
            <person name="Zhou J.W."/>
            <person name="Li R.Q."/>
            <person name="Yang K.Y."/>
            <person name="Li J."/>
            <person name="Li M."/>
            <person name="Law P.T.W."/>
            <person name="Wu Y.L."/>
            <person name="Cai Z.L."/>
            <person name="Qin H."/>
            <person name="Bao Y."/>
            <person name="Leung R.K.K."/>
            <person name="Ng P.K.S."/>
            <person name="Zou J."/>
            <person name="Zhong X.J."/>
            <person name="Ran P.X."/>
            <person name="Zhong N.S."/>
            <person name="Liu Z.G."/>
            <person name="Tsui S.K.W."/>
        </authorList>
    </citation>
    <scope>NUCLEOTIDE SEQUENCE</scope>
    <source>
        <strain evidence="1">Derf</strain>
        <tissue evidence="1">Whole organism</tissue>
    </source>
</reference>
<reference evidence="1" key="2">
    <citation type="journal article" date="2022" name="Res Sq">
        <title>Comparative Genomics Reveals Insights into the Divergent Evolution of Astigmatic Mites and Household Pest Adaptations.</title>
        <authorList>
            <person name="Xiong Q."/>
            <person name="Wan A.T.-Y."/>
            <person name="Liu X.-Y."/>
            <person name="Fung C.S.-H."/>
            <person name="Xiao X."/>
            <person name="Malainual N."/>
            <person name="Hou J."/>
            <person name="Wang L."/>
            <person name="Wang M."/>
            <person name="Yang K."/>
            <person name="Cui Y."/>
            <person name="Leung E."/>
            <person name="Nong W."/>
            <person name="Shin S.-K."/>
            <person name="Au S."/>
            <person name="Jeong K.Y."/>
            <person name="Chew F.T."/>
            <person name="Hui J."/>
            <person name="Leung T.F."/>
            <person name="Tungtrongchitr A."/>
            <person name="Zhong N."/>
            <person name="Liu Z."/>
            <person name="Tsui S."/>
        </authorList>
    </citation>
    <scope>NUCLEOTIDE SEQUENCE</scope>
    <source>
        <strain evidence="1">Derf</strain>
        <tissue evidence="1">Whole organism</tissue>
    </source>
</reference>
<comment type="caution">
    <text evidence="1">The sequence shown here is derived from an EMBL/GenBank/DDBJ whole genome shotgun (WGS) entry which is preliminary data.</text>
</comment>
<dbReference type="Proteomes" id="UP000790347">
    <property type="component" value="Unassembled WGS sequence"/>
</dbReference>
<name>A0A922I2H2_DERFA</name>
<dbReference type="EMBL" id="ASGP02000003">
    <property type="protein sequence ID" value="KAH9516215.1"/>
    <property type="molecule type" value="Genomic_DNA"/>
</dbReference>
<evidence type="ECO:0000313" key="1">
    <source>
        <dbReference type="EMBL" id="KAH9516215.1"/>
    </source>
</evidence>
<keyword evidence="2" id="KW-1185">Reference proteome</keyword>
<gene>
    <name evidence="1" type="primary">GEMIN8</name>
    <name evidence="1" type="ORF">DERF_006969</name>
</gene>
<proteinExistence type="predicted"/>
<sequence>MSLSNCYSFYRQHHNHCHNWLRMNGYQGLTSIDQVFSHSNDVADSKPIDDNNHHHTTNCDEIDPEYLKTLEITHRHQQELERQRKHENSNNDWFQYVDLSQTESYSIRSKAPDNSDDDFEESTNDHYQLLMLSHIRSEGKKMHHYSRVYGDEKPLALKNLIEMENDLHYNFEKYCDRHQPPFWPILPIRIKWS</sequence>
<organism evidence="1 2">
    <name type="scientific">Dermatophagoides farinae</name>
    <name type="common">American house dust mite</name>
    <dbReference type="NCBI Taxonomy" id="6954"/>
    <lineage>
        <taxon>Eukaryota</taxon>
        <taxon>Metazoa</taxon>
        <taxon>Ecdysozoa</taxon>
        <taxon>Arthropoda</taxon>
        <taxon>Chelicerata</taxon>
        <taxon>Arachnida</taxon>
        <taxon>Acari</taxon>
        <taxon>Acariformes</taxon>
        <taxon>Sarcoptiformes</taxon>
        <taxon>Astigmata</taxon>
        <taxon>Psoroptidia</taxon>
        <taxon>Analgoidea</taxon>
        <taxon>Pyroglyphidae</taxon>
        <taxon>Dermatophagoidinae</taxon>
        <taxon>Dermatophagoides</taxon>
    </lineage>
</organism>
<dbReference type="AlphaFoldDB" id="A0A922I2H2"/>
<protein>
    <submittedName>
        <fullName evidence="1">Spliceosomal snRNP assembly</fullName>
    </submittedName>
</protein>
<evidence type="ECO:0000313" key="2">
    <source>
        <dbReference type="Proteomes" id="UP000790347"/>
    </source>
</evidence>
<accession>A0A922I2H2</accession>